<keyword evidence="2" id="KW-0472">Membrane</keyword>
<organism evidence="3 4">
    <name type="scientific">Cohnella rhizosphaerae</name>
    <dbReference type="NCBI Taxonomy" id="1457232"/>
    <lineage>
        <taxon>Bacteria</taxon>
        <taxon>Bacillati</taxon>
        <taxon>Bacillota</taxon>
        <taxon>Bacilli</taxon>
        <taxon>Bacillales</taxon>
        <taxon>Paenibacillaceae</taxon>
        <taxon>Cohnella</taxon>
    </lineage>
</organism>
<feature type="transmembrane region" description="Helical" evidence="2">
    <location>
        <begin position="188"/>
        <end position="212"/>
    </location>
</feature>
<feature type="compositionally biased region" description="Polar residues" evidence="1">
    <location>
        <begin position="9"/>
        <end position="27"/>
    </location>
</feature>
<keyword evidence="2" id="KW-1133">Transmembrane helix</keyword>
<gene>
    <name evidence="3" type="ORF">OMP40_17100</name>
</gene>
<dbReference type="Proteomes" id="UP001153404">
    <property type="component" value="Unassembled WGS sequence"/>
</dbReference>
<feature type="transmembrane region" description="Helical" evidence="2">
    <location>
        <begin position="79"/>
        <end position="97"/>
    </location>
</feature>
<reference evidence="3" key="1">
    <citation type="submission" date="2022-10" db="EMBL/GenBank/DDBJ databases">
        <title>Comparative genomic analysis of Cohnella hashimotonis sp. nov., isolated from the International Space Station.</title>
        <authorList>
            <person name="Simpson A."/>
            <person name="Venkateswaran K."/>
        </authorList>
    </citation>
    <scope>NUCLEOTIDE SEQUENCE</scope>
    <source>
        <strain evidence="3">DSM 28161</strain>
    </source>
</reference>
<feature type="transmembrane region" description="Helical" evidence="2">
    <location>
        <begin position="56"/>
        <end position="73"/>
    </location>
</feature>
<keyword evidence="2" id="KW-0812">Transmembrane</keyword>
<dbReference type="AlphaFoldDB" id="A0A9X4KZ85"/>
<evidence type="ECO:0000313" key="4">
    <source>
        <dbReference type="Proteomes" id="UP001153404"/>
    </source>
</evidence>
<protein>
    <submittedName>
        <fullName evidence="3">Uncharacterized protein</fullName>
    </submittedName>
</protein>
<feature type="transmembrane region" description="Helical" evidence="2">
    <location>
        <begin position="104"/>
        <end position="123"/>
    </location>
</feature>
<sequence>MMNNENKEWQQPQGQPSNTSQGSSGETVWTDPGALPYPPGYDQNAASTASKKKSKFLAGLFAFIFPGTGYMYLGLMGKGVMMMLLLALNICGVVFVVQEMEGNVLTVVLVSLLLPIIYLYNLFDTLQSAEAVNERIASGGYYYRQPPLGWDGRPDARAEGDSRAFPALSLVLLAAGAAILLGSSNIRWLFHSAGAMVGAIVLIGAGAALWLWENRGQQGRKS</sequence>
<feature type="region of interest" description="Disordered" evidence="1">
    <location>
        <begin position="1"/>
        <end position="33"/>
    </location>
</feature>
<evidence type="ECO:0000256" key="1">
    <source>
        <dbReference type="SAM" id="MobiDB-lite"/>
    </source>
</evidence>
<dbReference type="EMBL" id="JAPDIA010000003">
    <property type="protein sequence ID" value="MDG0810894.1"/>
    <property type="molecule type" value="Genomic_DNA"/>
</dbReference>
<keyword evidence="4" id="KW-1185">Reference proteome</keyword>
<name>A0A9X4KZ85_9BACL</name>
<proteinExistence type="predicted"/>
<comment type="caution">
    <text evidence="3">The sequence shown here is derived from an EMBL/GenBank/DDBJ whole genome shotgun (WGS) entry which is preliminary data.</text>
</comment>
<evidence type="ECO:0000313" key="3">
    <source>
        <dbReference type="EMBL" id="MDG0810894.1"/>
    </source>
</evidence>
<feature type="transmembrane region" description="Helical" evidence="2">
    <location>
        <begin position="164"/>
        <end position="181"/>
    </location>
</feature>
<accession>A0A9X4KZ85</accession>
<dbReference type="RefSeq" id="WP_277532991.1">
    <property type="nucleotide sequence ID" value="NZ_JAPDIA010000003.1"/>
</dbReference>
<evidence type="ECO:0000256" key="2">
    <source>
        <dbReference type="SAM" id="Phobius"/>
    </source>
</evidence>